<evidence type="ECO:0000313" key="2">
    <source>
        <dbReference type="EMBL" id="SNY52098.1"/>
    </source>
</evidence>
<dbReference type="EMBL" id="OBDY01000012">
    <property type="protein sequence ID" value="SNY52098.1"/>
    <property type="molecule type" value="Genomic_DNA"/>
</dbReference>
<dbReference type="Proteomes" id="UP000219612">
    <property type="component" value="Unassembled WGS sequence"/>
</dbReference>
<gene>
    <name evidence="2" type="ORF">SAMN05421748_112251</name>
</gene>
<keyword evidence="2" id="KW-0540">Nuclease</keyword>
<dbReference type="SUPFAM" id="SSF52980">
    <property type="entry name" value="Restriction endonuclease-like"/>
    <property type="match status" value="1"/>
</dbReference>
<accession>A0A285IVY1</accession>
<dbReference type="Pfam" id="PF05685">
    <property type="entry name" value="Uma2"/>
    <property type="match status" value="1"/>
</dbReference>
<organism evidence="2 3">
    <name type="scientific">Paractinoplanes atraurantiacus</name>
    <dbReference type="NCBI Taxonomy" id="1036182"/>
    <lineage>
        <taxon>Bacteria</taxon>
        <taxon>Bacillati</taxon>
        <taxon>Actinomycetota</taxon>
        <taxon>Actinomycetes</taxon>
        <taxon>Micromonosporales</taxon>
        <taxon>Micromonosporaceae</taxon>
        <taxon>Paractinoplanes</taxon>
    </lineage>
</organism>
<keyword evidence="2" id="KW-0255">Endonuclease</keyword>
<dbReference type="InterPro" id="IPR008538">
    <property type="entry name" value="Uma2"/>
</dbReference>
<dbReference type="InterPro" id="IPR011335">
    <property type="entry name" value="Restrct_endonuc-II-like"/>
</dbReference>
<sequence length="143" mass="15645">MAAFLTVALAGSCPDHLFVSQSNEVELTSDRVYIPDILVVRFEAAKSGRGKFPASDVVLAAEIVSPSTKGTDRVTKPTGYAHAGIPHFWLIETLNGLEITTFELNSETRSYEETGFFSGDDSIRVEQPWSIEIALASVRPRNL</sequence>
<dbReference type="Gene3D" id="3.90.1570.10">
    <property type="entry name" value="tt1808, chain A"/>
    <property type="match status" value="1"/>
</dbReference>
<evidence type="ECO:0000259" key="1">
    <source>
        <dbReference type="Pfam" id="PF05685"/>
    </source>
</evidence>
<protein>
    <submittedName>
        <fullName evidence="2">Putative restriction endonuclease</fullName>
    </submittedName>
</protein>
<dbReference type="GO" id="GO:0004519">
    <property type="term" value="F:endonuclease activity"/>
    <property type="evidence" value="ECO:0007669"/>
    <property type="project" value="UniProtKB-KW"/>
</dbReference>
<keyword evidence="3" id="KW-1185">Reference proteome</keyword>
<dbReference type="PANTHER" id="PTHR35400:SF3">
    <property type="entry name" value="SLL1072 PROTEIN"/>
    <property type="match status" value="1"/>
</dbReference>
<dbReference type="CDD" id="cd06260">
    <property type="entry name" value="DUF820-like"/>
    <property type="match status" value="1"/>
</dbReference>
<dbReference type="InterPro" id="IPR012296">
    <property type="entry name" value="Nuclease_put_TT1808"/>
</dbReference>
<feature type="domain" description="Putative restriction endonuclease" evidence="1">
    <location>
        <begin position="11"/>
        <end position="130"/>
    </location>
</feature>
<keyword evidence="2" id="KW-0378">Hydrolase</keyword>
<dbReference type="AlphaFoldDB" id="A0A285IVY1"/>
<reference evidence="2 3" key="1">
    <citation type="submission" date="2017-09" db="EMBL/GenBank/DDBJ databases">
        <authorList>
            <person name="Ehlers B."/>
            <person name="Leendertz F.H."/>
        </authorList>
    </citation>
    <scope>NUCLEOTIDE SEQUENCE [LARGE SCALE GENOMIC DNA]</scope>
    <source>
        <strain evidence="2 3">CGMCC 4.6857</strain>
    </source>
</reference>
<evidence type="ECO:0000313" key="3">
    <source>
        <dbReference type="Proteomes" id="UP000219612"/>
    </source>
</evidence>
<dbReference type="PANTHER" id="PTHR35400">
    <property type="entry name" value="SLR1083 PROTEIN"/>
    <property type="match status" value="1"/>
</dbReference>
<proteinExistence type="predicted"/>
<name>A0A285IVY1_9ACTN</name>